<keyword evidence="1" id="KW-0812">Transmembrane</keyword>
<dbReference type="RefSeq" id="WP_261851974.1">
    <property type="nucleotide sequence ID" value="NZ_BQXY01000002.1"/>
</dbReference>
<protein>
    <submittedName>
        <fullName evidence="2">Uncharacterized protein</fullName>
    </submittedName>
</protein>
<keyword evidence="1" id="KW-0472">Membrane</keyword>
<dbReference type="EMBL" id="BQXY01000002">
    <property type="protein sequence ID" value="GKU25002.1"/>
    <property type="molecule type" value="Genomic_DNA"/>
</dbReference>
<proteinExistence type="predicted"/>
<evidence type="ECO:0000313" key="3">
    <source>
        <dbReference type="Proteomes" id="UP001057868"/>
    </source>
</evidence>
<name>A0A9W5Y1Y7_9CLOT</name>
<feature type="transmembrane region" description="Helical" evidence="1">
    <location>
        <begin position="50"/>
        <end position="68"/>
    </location>
</feature>
<feature type="transmembrane region" description="Helical" evidence="1">
    <location>
        <begin position="118"/>
        <end position="139"/>
    </location>
</feature>
<dbReference type="AlphaFoldDB" id="A0A9W5Y1Y7"/>
<feature type="transmembrane region" description="Helical" evidence="1">
    <location>
        <begin position="7"/>
        <end position="30"/>
    </location>
</feature>
<organism evidence="2 3">
    <name type="scientific">Clostridium folliculivorans</name>
    <dbReference type="NCBI Taxonomy" id="2886038"/>
    <lineage>
        <taxon>Bacteria</taxon>
        <taxon>Bacillati</taxon>
        <taxon>Bacillota</taxon>
        <taxon>Clostridia</taxon>
        <taxon>Eubacteriales</taxon>
        <taxon>Clostridiaceae</taxon>
        <taxon>Clostridium</taxon>
    </lineage>
</organism>
<keyword evidence="1" id="KW-1133">Transmembrane helix</keyword>
<keyword evidence="3" id="KW-1185">Reference proteome</keyword>
<sequence>MGTIYKLISNLVAIAFGVIFIPIVLLLLIFTPLMAISSAIKIISSGYSVTSDYINVMISVVVLTYLSLRFRNLRRIYFAFPSLFETIKYLIIANLFIAIGTDVLNWSHITLDPGRQKLGIAVFVLSLVLWRVFVSIYYSKKPITNFMPKPEERMQNYSTKA</sequence>
<evidence type="ECO:0000313" key="2">
    <source>
        <dbReference type="EMBL" id="GKU25002.1"/>
    </source>
</evidence>
<dbReference type="Proteomes" id="UP001057868">
    <property type="component" value="Unassembled WGS sequence"/>
</dbReference>
<accession>A0A9W5Y1Y7</accession>
<reference evidence="2" key="1">
    <citation type="journal article" date="2023" name="Int. J. Syst. Evol. Microbiol.">
        <title>&lt;i&gt;Clostridium folliculivorans&lt;/i&gt; sp. nov., isolated from soil samples of an organic paddy in Japan.</title>
        <authorList>
            <person name="Tazawa J."/>
            <person name="Kobayashi H."/>
            <person name="Tanizawa Y."/>
            <person name="Uchino A."/>
            <person name="Tanaka F."/>
            <person name="Urashima Y."/>
            <person name="Miura S."/>
            <person name="Sakamoto M."/>
            <person name="Ohkuma M."/>
            <person name="Tohno M."/>
        </authorList>
    </citation>
    <scope>NUCLEOTIDE SEQUENCE</scope>
    <source>
        <strain evidence="2">D1-1</strain>
    </source>
</reference>
<evidence type="ECO:0000256" key="1">
    <source>
        <dbReference type="SAM" id="Phobius"/>
    </source>
</evidence>
<gene>
    <name evidence="2" type="ORF">CFOLD11_18280</name>
</gene>
<comment type="caution">
    <text evidence="2">The sequence shown here is derived from an EMBL/GenBank/DDBJ whole genome shotgun (WGS) entry which is preliminary data.</text>
</comment>